<evidence type="ECO:0000256" key="4">
    <source>
        <dbReference type="SAM" id="MobiDB-lite"/>
    </source>
</evidence>
<feature type="region of interest" description="Disordered" evidence="4">
    <location>
        <begin position="67"/>
        <end position="92"/>
    </location>
</feature>
<feature type="compositionally biased region" description="Low complexity" evidence="4">
    <location>
        <begin position="69"/>
        <end position="79"/>
    </location>
</feature>
<comment type="function">
    <text evidence="1">Stationary phase-essential protein not required for growth on nonfermentable carbon sources.</text>
</comment>
<dbReference type="KEGG" id="zmk:HG535_0D03040"/>
<comment type="similarity">
    <text evidence="2">Belongs to the SPG4 family.</text>
</comment>
<dbReference type="EMBL" id="CP058607">
    <property type="protein sequence ID" value="QLG72596.1"/>
    <property type="molecule type" value="Genomic_DNA"/>
</dbReference>
<evidence type="ECO:0000256" key="2">
    <source>
        <dbReference type="ARBA" id="ARBA00007045"/>
    </source>
</evidence>
<dbReference type="OrthoDB" id="4067991at2759"/>
<protein>
    <recommendedName>
        <fullName evidence="3">Stationary phase protein 4</fullName>
    </recommendedName>
</protein>
<dbReference type="Proteomes" id="UP000509704">
    <property type="component" value="Chromosome 4"/>
</dbReference>
<name>A0A7H9B2E0_ZYGMR</name>
<evidence type="ECO:0000256" key="3">
    <source>
        <dbReference type="ARBA" id="ARBA00020398"/>
    </source>
</evidence>
<keyword evidence="6" id="KW-1185">Reference proteome</keyword>
<reference evidence="5 6" key="1">
    <citation type="submission" date="2020-07" db="EMBL/GenBank/DDBJ databases">
        <title>The yeast mating-type switching endonuclease HO is a domesticated member of an unorthodox homing genetic element family.</title>
        <authorList>
            <person name="Coughlan A.Y."/>
            <person name="Lombardi L."/>
            <person name="Braun-Galleani S."/>
            <person name="Martos A.R."/>
            <person name="Galeote V."/>
            <person name="Bigey F."/>
            <person name="Dequin S."/>
            <person name="Byrne K.P."/>
            <person name="Wolfe K.H."/>
        </authorList>
    </citation>
    <scope>NUCLEOTIDE SEQUENCE [LARGE SCALE GENOMIC DNA]</scope>
    <source>
        <strain evidence="5 6">NRRL Y-6702</strain>
    </source>
</reference>
<proteinExistence type="inferred from homology"/>
<dbReference type="RefSeq" id="XP_037144324.1">
    <property type="nucleotide sequence ID" value="XM_037288429.1"/>
</dbReference>
<organism evidence="5 6">
    <name type="scientific">Zygotorulaspora mrakii</name>
    <name type="common">Zygosaccharomyces mrakii</name>
    <dbReference type="NCBI Taxonomy" id="42260"/>
    <lineage>
        <taxon>Eukaryota</taxon>
        <taxon>Fungi</taxon>
        <taxon>Dikarya</taxon>
        <taxon>Ascomycota</taxon>
        <taxon>Saccharomycotina</taxon>
        <taxon>Saccharomycetes</taxon>
        <taxon>Saccharomycetales</taxon>
        <taxon>Saccharomycetaceae</taxon>
        <taxon>Zygotorulaspora</taxon>
    </lineage>
</organism>
<evidence type="ECO:0000313" key="5">
    <source>
        <dbReference type="EMBL" id="QLG72596.1"/>
    </source>
</evidence>
<dbReference type="GeneID" id="59236320"/>
<evidence type="ECO:0000313" key="6">
    <source>
        <dbReference type="Proteomes" id="UP000509704"/>
    </source>
</evidence>
<dbReference type="InterPro" id="IPR020485">
    <property type="entry name" value="Spg4"/>
</dbReference>
<dbReference type="AlphaFoldDB" id="A0A7H9B2E0"/>
<sequence length="125" mass="14272">MGFWDSFQVYNKDKHSDPRMFGGNHSNIGEQKTTYLYSHEYYEPRTHKKMVENQELVMDGDKLVNARKSSVSSDSSEASGIGGDKIMGSENANTNLVDISQLSPNEFKRLYDSMRKGEPDNRVNR</sequence>
<accession>A0A7H9B2E0</accession>
<dbReference type="Pfam" id="PF17325">
    <property type="entry name" value="SPG4"/>
    <property type="match status" value="1"/>
</dbReference>
<gene>
    <name evidence="5" type="ORF">HG535_0D03040</name>
</gene>
<evidence type="ECO:0000256" key="1">
    <source>
        <dbReference type="ARBA" id="ARBA00003155"/>
    </source>
</evidence>